<feature type="transmembrane region" description="Helical" evidence="1">
    <location>
        <begin position="69"/>
        <end position="87"/>
    </location>
</feature>
<gene>
    <name evidence="3" type="ORF">GS398_00640</name>
</gene>
<feature type="transmembrane region" description="Helical" evidence="1">
    <location>
        <begin position="40"/>
        <end position="57"/>
    </location>
</feature>
<evidence type="ECO:0000259" key="2">
    <source>
        <dbReference type="Pfam" id="PF22497"/>
    </source>
</evidence>
<keyword evidence="4" id="KW-1185">Reference proteome</keyword>
<name>A0A7K1XTF6_9SPHI</name>
<evidence type="ECO:0000313" key="3">
    <source>
        <dbReference type="EMBL" id="MXV13796.1"/>
    </source>
</evidence>
<dbReference type="EMBL" id="WVHS01000001">
    <property type="protein sequence ID" value="MXV13796.1"/>
    <property type="molecule type" value="Genomic_DNA"/>
</dbReference>
<feature type="domain" description="DUF6989" evidence="2">
    <location>
        <begin position="79"/>
        <end position="223"/>
    </location>
</feature>
<organism evidence="3 4">
    <name type="scientific">Hufsiella ginkgonis</name>
    <dbReference type="NCBI Taxonomy" id="2695274"/>
    <lineage>
        <taxon>Bacteria</taxon>
        <taxon>Pseudomonadati</taxon>
        <taxon>Bacteroidota</taxon>
        <taxon>Sphingobacteriia</taxon>
        <taxon>Sphingobacteriales</taxon>
        <taxon>Sphingobacteriaceae</taxon>
        <taxon>Hufsiella</taxon>
    </lineage>
</organism>
<dbReference type="InterPro" id="IPR054258">
    <property type="entry name" value="DUF6989"/>
</dbReference>
<feature type="transmembrane region" description="Helical" evidence="1">
    <location>
        <begin position="107"/>
        <end position="128"/>
    </location>
</feature>
<proteinExistence type="predicted"/>
<keyword evidence="1" id="KW-0472">Membrane</keyword>
<feature type="transmembrane region" description="Helical" evidence="1">
    <location>
        <begin position="135"/>
        <end position="153"/>
    </location>
</feature>
<dbReference type="Pfam" id="PF22497">
    <property type="entry name" value="DUF6989"/>
    <property type="match status" value="1"/>
</dbReference>
<feature type="transmembrane region" description="Helical" evidence="1">
    <location>
        <begin position="202"/>
        <end position="223"/>
    </location>
</feature>
<reference evidence="3 4" key="1">
    <citation type="submission" date="2019-11" db="EMBL/GenBank/DDBJ databases">
        <title>Pedobacter sp. HMF7056 Genome sequencing and assembly.</title>
        <authorList>
            <person name="Kang H."/>
            <person name="Kim H."/>
            <person name="Joh K."/>
        </authorList>
    </citation>
    <scope>NUCLEOTIDE SEQUENCE [LARGE SCALE GENOMIC DNA]</scope>
    <source>
        <strain evidence="3 4">HMF7056</strain>
    </source>
</reference>
<feature type="transmembrane region" description="Helical" evidence="1">
    <location>
        <begin position="173"/>
        <end position="190"/>
    </location>
</feature>
<sequence>MRDKLLQKLKIKEVRFIVTTLVLTVVIAGISAAFNLSWRSGFVLAFGMYSLLTWFAINRNDRFLKRLLVFGLAAGFTELLADCWLVRNTGTLIYTPGEPMLACSPFYMPFAWAVLLIQIGYLGWLISLDEKLWKSILATALIGFAVIPLFEHWAKGAGWWYYVNCKMIGNTPWYIILGEGLICSLLPVFFTQIHRRHYLLQLPMGIVQGLWIWVSYVVAFKLIG</sequence>
<dbReference type="AlphaFoldDB" id="A0A7K1XTF6"/>
<keyword evidence="1" id="KW-0812">Transmembrane</keyword>
<feature type="transmembrane region" description="Helical" evidence="1">
    <location>
        <begin position="14"/>
        <end position="34"/>
    </location>
</feature>
<comment type="caution">
    <text evidence="3">The sequence shown here is derived from an EMBL/GenBank/DDBJ whole genome shotgun (WGS) entry which is preliminary data.</text>
</comment>
<evidence type="ECO:0000313" key="4">
    <source>
        <dbReference type="Proteomes" id="UP000451233"/>
    </source>
</evidence>
<accession>A0A7K1XTF6</accession>
<keyword evidence="1" id="KW-1133">Transmembrane helix</keyword>
<dbReference type="Proteomes" id="UP000451233">
    <property type="component" value="Unassembled WGS sequence"/>
</dbReference>
<evidence type="ECO:0000256" key="1">
    <source>
        <dbReference type="SAM" id="Phobius"/>
    </source>
</evidence>
<dbReference type="RefSeq" id="WP_160904825.1">
    <property type="nucleotide sequence ID" value="NZ_WVHS01000001.1"/>
</dbReference>
<protein>
    <recommendedName>
        <fullName evidence="2">DUF6989 domain-containing protein</fullName>
    </recommendedName>
</protein>